<comment type="caution">
    <text evidence="1">The sequence shown here is derived from an EMBL/GenBank/DDBJ whole genome shotgun (WGS) entry which is preliminary data.</text>
</comment>
<reference evidence="1 2" key="1">
    <citation type="submission" date="2019-05" db="EMBL/GenBank/DDBJ databases">
        <title>Another draft genome of Portunus trituberculatus and its Hox gene families provides insights of decapod evolution.</title>
        <authorList>
            <person name="Jeong J.-H."/>
            <person name="Song I."/>
            <person name="Kim S."/>
            <person name="Choi T."/>
            <person name="Kim D."/>
            <person name="Ryu S."/>
            <person name="Kim W."/>
        </authorList>
    </citation>
    <scope>NUCLEOTIDE SEQUENCE [LARGE SCALE GENOMIC DNA]</scope>
    <source>
        <tissue evidence="1">Muscle</tissue>
    </source>
</reference>
<accession>A0A5B7HY04</accession>
<proteinExistence type="predicted"/>
<dbReference type="EMBL" id="VSRR010039854">
    <property type="protein sequence ID" value="MPC74853.1"/>
    <property type="molecule type" value="Genomic_DNA"/>
</dbReference>
<evidence type="ECO:0000313" key="2">
    <source>
        <dbReference type="Proteomes" id="UP000324222"/>
    </source>
</evidence>
<keyword evidence="2" id="KW-1185">Reference proteome</keyword>
<organism evidence="1 2">
    <name type="scientific">Portunus trituberculatus</name>
    <name type="common">Swimming crab</name>
    <name type="synonym">Neptunus trituberculatus</name>
    <dbReference type="NCBI Taxonomy" id="210409"/>
    <lineage>
        <taxon>Eukaryota</taxon>
        <taxon>Metazoa</taxon>
        <taxon>Ecdysozoa</taxon>
        <taxon>Arthropoda</taxon>
        <taxon>Crustacea</taxon>
        <taxon>Multicrustacea</taxon>
        <taxon>Malacostraca</taxon>
        <taxon>Eumalacostraca</taxon>
        <taxon>Eucarida</taxon>
        <taxon>Decapoda</taxon>
        <taxon>Pleocyemata</taxon>
        <taxon>Brachyura</taxon>
        <taxon>Eubrachyura</taxon>
        <taxon>Portunoidea</taxon>
        <taxon>Portunidae</taxon>
        <taxon>Portuninae</taxon>
        <taxon>Portunus</taxon>
    </lineage>
</organism>
<protein>
    <submittedName>
        <fullName evidence="1">Uncharacterized protein</fullName>
    </submittedName>
</protein>
<sequence>MTYCVAVVKLQFSREVWDESHLFLVSLHADTDDLCPWRECFAQRDHCCLAAPPRVRHGHFAPIVRLRKVAAGCSVTVKLQVIAEVIVNNLVLDDHRL</sequence>
<dbReference type="Proteomes" id="UP000324222">
    <property type="component" value="Unassembled WGS sequence"/>
</dbReference>
<evidence type="ECO:0000313" key="1">
    <source>
        <dbReference type="EMBL" id="MPC74853.1"/>
    </source>
</evidence>
<dbReference type="AlphaFoldDB" id="A0A5B7HY04"/>
<name>A0A5B7HY04_PORTR</name>
<gene>
    <name evidence="1" type="ORF">E2C01_069230</name>
</gene>